<dbReference type="Pfam" id="PF25772">
    <property type="entry name" value="HEAT_RRP12_N"/>
    <property type="match status" value="1"/>
</dbReference>
<dbReference type="Proteomes" id="UP001420932">
    <property type="component" value="Unassembled WGS sequence"/>
</dbReference>
<organism evidence="4 5">
    <name type="scientific">Stephania yunnanensis</name>
    <dbReference type="NCBI Taxonomy" id="152371"/>
    <lineage>
        <taxon>Eukaryota</taxon>
        <taxon>Viridiplantae</taxon>
        <taxon>Streptophyta</taxon>
        <taxon>Embryophyta</taxon>
        <taxon>Tracheophyta</taxon>
        <taxon>Spermatophyta</taxon>
        <taxon>Magnoliopsida</taxon>
        <taxon>Ranunculales</taxon>
        <taxon>Menispermaceae</taxon>
        <taxon>Menispermoideae</taxon>
        <taxon>Cissampelideae</taxon>
        <taxon>Stephania</taxon>
    </lineage>
</organism>
<evidence type="ECO:0000313" key="5">
    <source>
        <dbReference type="Proteomes" id="UP001420932"/>
    </source>
</evidence>
<reference evidence="4 5" key="1">
    <citation type="submission" date="2024-01" db="EMBL/GenBank/DDBJ databases">
        <title>Genome assemblies of Stephania.</title>
        <authorList>
            <person name="Yang L."/>
        </authorList>
    </citation>
    <scope>NUCLEOTIDE SEQUENCE [LARGE SCALE GENOMIC DNA]</scope>
    <source>
        <strain evidence="4">YNDBR</strain>
        <tissue evidence="4">Leaf</tissue>
    </source>
</reference>
<evidence type="ECO:0000256" key="1">
    <source>
        <dbReference type="SAM" id="MobiDB-lite"/>
    </source>
</evidence>
<evidence type="ECO:0000259" key="2">
    <source>
        <dbReference type="Pfam" id="PF08161"/>
    </source>
</evidence>
<dbReference type="PANTHER" id="PTHR48412:SF1">
    <property type="entry name" value="ARM REPEAT SUPERFAMILY PROTEIN"/>
    <property type="match status" value="1"/>
</dbReference>
<evidence type="ECO:0008006" key="6">
    <source>
        <dbReference type="Google" id="ProtNLM"/>
    </source>
</evidence>
<evidence type="ECO:0000313" key="4">
    <source>
        <dbReference type="EMBL" id="KAK9128764.1"/>
    </source>
</evidence>
<comment type="caution">
    <text evidence="4">The sequence shown here is derived from an EMBL/GenBank/DDBJ whole genome shotgun (WGS) entry which is preliminary data.</text>
</comment>
<accession>A0AAP0J7A3</accession>
<sequence>MKKKARKAGTESTAGAPDGEADVDGAPQIFLEDQKSDLCQKLMDRYANSSAPQHSHLCASAAAMRAILQEEGLPLTPLAYFAATISAIDDAAASEALDSEAIAALASFLSMLVPLVPSESMPASKAGDAVAVLVRLLEKGLDGEGTATVRCIVKSLGDLLVLCDLGDWEVIRSPFEVIVRLCFDKRPKVRRCAQLCVEKVFKSFSFSFVINEACKVVLSLFDLQLPLALEFATEKTGDASKNESDLKQENFKVLHTLNLVKLSVPYLSKKASSKILLDMLELVTCQFAPIVSHSLTILEAFFESSTAESIIPEAEKIIFSLVSLISSGEKYPRDTIVFASVLAKRALGELHGKNLSAWIGNLPLVFGSIADGLTGISELSPWIGKDLGNHFPLLTSSFILYEKVFLMELIDPLGFSYANSNLLIYALYFICQVLEDIHAVSQGIMRDSISRRLKRVGGTKKGVVELERATVEPDDRIGCGGVGKISSIYMKGILVKLANVMLSNGEGADIMHLHDCIGSAVTAMGPEKTLRVIPISFQEESFTCSNIWLIPILKKYVVGASLEYFIENIMALMESLQQASHKVKKASLRKKLMTYLHELWDLLPAFCRYPTDTQKNFEPLAKIFADLLRKDSSMHENIALALQELVNQNKIIVQSSCNASESVTHLVTCNVEQLKTAATSVPHHYSTKVATRNVKALSSCSNDLLQALADIFFDSPPEKRIVLKEAISCLASITKTSKVKRIFTSTLEKYRLTNVVDASEKLGSVGFKSVDGKHQENAKKEDGKAYQSIIFEFSSSLVEGANEDLINMIFDYIRPALEDTSGVGQAEAYYTLSRIFKEHTWFISSRFDEMMNLLVGVKSPTDSLHLRTRFACMHDLFVHILQNDFEEKSSKAFLILNEVILALKNPVVCFPVMV</sequence>
<feature type="region of interest" description="Disordered" evidence="1">
    <location>
        <begin position="1"/>
        <end position="24"/>
    </location>
</feature>
<dbReference type="InterPro" id="IPR016024">
    <property type="entry name" value="ARM-type_fold"/>
</dbReference>
<dbReference type="Pfam" id="PF08161">
    <property type="entry name" value="RRP12_HEAT"/>
    <property type="match status" value="1"/>
</dbReference>
<dbReference type="PANTHER" id="PTHR48412">
    <property type="entry name" value="ARM REPEAT SUPERFAMILY PROTEIN"/>
    <property type="match status" value="1"/>
</dbReference>
<dbReference type="SUPFAM" id="SSF48371">
    <property type="entry name" value="ARM repeat"/>
    <property type="match status" value="1"/>
</dbReference>
<evidence type="ECO:0000259" key="3">
    <source>
        <dbReference type="Pfam" id="PF25772"/>
    </source>
</evidence>
<gene>
    <name evidence="4" type="ORF">Syun_017561</name>
</gene>
<dbReference type="InterPro" id="IPR012978">
    <property type="entry name" value="HEAT_RRP12"/>
</dbReference>
<name>A0AAP0J7A3_9MAGN</name>
<protein>
    <recommendedName>
        <fullName evidence="6">Ribosomal RNA-processing protein 12-like conserved domain-containing protein</fullName>
    </recommendedName>
</protein>
<feature type="domain" description="RRP12 N-terminal HEAT" evidence="3">
    <location>
        <begin position="29"/>
        <end position="308"/>
    </location>
</feature>
<keyword evidence="5" id="KW-1185">Reference proteome</keyword>
<feature type="domain" description="RRP12 HEAT" evidence="2">
    <location>
        <begin position="484"/>
        <end position="712"/>
    </location>
</feature>
<dbReference type="EMBL" id="JBBNAF010000007">
    <property type="protein sequence ID" value="KAK9128764.1"/>
    <property type="molecule type" value="Genomic_DNA"/>
</dbReference>
<dbReference type="AlphaFoldDB" id="A0AAP0J7A3"/>
<dbReference type="InterPro" id="IPR057860">
    <property type="entry name" value="HEAT_RRP12_N"/>
</dbReference>
<proteinExistence type="predicted"/>